<evidence type="ECO:0000313" key="4">
    <source>
        <dbReference type="Proteomes" id="UP000256869"/>
    </source>
</evidence>
<evidence type="ECO:0000256" key="1">
    <source>
        <dbReference type="SAM" id="Coils"/>
    </source>
</evidence>
<feature type="coiled-coil region" evidence="1">
    <location>
        <begin position="98"/>
        <end position="125"/>
    </location>
</feature>
<name>A0A3D9I4Q2_9BACL</name>
<dbReference type="PANTHER" id="PTHR13847">
    <property type="entry name" value="SARCOSINE DEHYDROGENASE-RELATED"/>
    <property type="match status" value="1"/>
</dbReference>
<organism evidence="3 4">
    <name type="scientific">Cohnella lupini</name>
    <dbReference type="NCBI Taxonomy" id="1294267"/>
    <lineage>
        <taxon>Bacteria</taxon>
        <taxon>Bacillati</taxon>
        <taxon>Bacillota</taxon>
        <taxon>Bacilli</taxon>
        <taxon>Bacillales</taxon>
        <taxon>Paenibacillaceae</taxon>
        <taxon>Cohnella</taxon>
    </lineage>
</organism>
<comment type="caution">
    <text evidence="3">The sequence shown here is derived from an EMBL/GenBank/DDBJ whole genome shotgun (WGS) entry which is preliminary data.</text>
</comment>
<dbReference type="SUPFAM" id="SSF51905">
    <property type="entry name" value="FAD/NAD(P)-binding domain"/>
    <property type="match status" value="1"/>
</dbReference>
<accession>A0A3D9I4Q2</accession>
<gene>
    <name evidence="3" type="ORF">DFP95_11253</name>
</gene>
<protein>
    <submittedName>
        <fullName evidence="3">Glycine/D-amino acid oxidase-like deaminating enzyme</fullName>
    </submittedName>
</protein>
<dbReference type="OrthoDB" id="571248at2"/>
<feature type="domain" description="FAD dependent oxidoreductase" evidence="2">
    <location>
        <begin position="31"/>
        <end position="383"/>
    </location>
</feature>
<dbReference type="Pfam" id="PF01266">
    <property type="entry name" value="DAO"/>
    <property type="match status" value="1"/>
</dbReference>
<reference evidence="3 4" key="1">
    <citation type="submission" date="2018-07" db="EMBL/GenBank/DDBJ databases">
        <title>Genomic Encyclopedia of Type Strains, Phase III (KMG-III): the genomes of soil and plant-associated and newly described type strains.</title>
        <authorList>
            <person name="Whitman W."/>
        </authorList>
    </citation>
    <scope>NUCLEOTIDE SEQUENCE [LARGE SCALE GENOMIC DNA]</scope>
    <source>
        <strain evidence="3 4">CECT 8236</strain>
    </source>
</reference>
<dbReference type="InterPro" id="IPR006076">
    <property type="entry name" value="FAD-dep_OxRdtase"/>
</dbReference>
<dbReference type="Gene3D" id="3.50.50.60">
    <property type="entry name" value="FAD/NAD(P)-binding domain"/>
    <property type="match status" value="1"/>
</dbReference>
<sequence length="408" mass="45449">MSLHFGSLFWPSTYPDPTRFPALKARGKTRAVIVGGGMSGVMCGYVLARSGIDAVLIEQNTIASGSTSANTGLLQYSNDKMLSEFVDQIGEDDAIRFYKACKQAAEQLNNIAEGLRREVDFKRRSSLYYASTPKDVPSLRKEFDMLHGNGFSAEWWDEEQIAAHFPFRKAAAIVTRGDAEVNPFLFVHALAEEAALSGLAIHEKTALLSVDKSASGYVVKTTEGEIETEHVIYAVGYVPEQAGGRWIKAQINRSYAIVTDPVASLSEWHQRFLLWETERPYLYIRTTTDNRIIVGGLDENIRQPVLSESELHSRSMRLMSELHLMFPDLTPEIRYEWCATFGESEDGLPWIGEDPDRPGQHYCLGYGGNGTIYSMLGAEIIRDRLLGVDNPVAPIVRPDRTVTVSSQT</sequence>
<dbReference type="PANTHER" id="PTHR13847:SF201">
    <property type="entry name" value="PUTATIBE OXIDOREDUCTASE"/>
    <property type="match status" value="1"/>
</dbReference>
<keyword evidence="1" id="KW-0175">Coiled coil</keyword>
<dbReference type="Gene3D" id="3.30.9.10">
    <property type="entry name" value="D-Amino Acid Oxidase, subunit A, domain 2"/>
    <property type="match status" value="1"/>
</dbReference>
<keyword evidence="4" id="KW-1185">Reference proteome</keyword>
<evidence type="ECO:0000313" key="3">
    <source>
        <dbReference type="EMBL" id="RED56762.1"/>
    </source>
</evidence>
<dbReference type="InterPro" id="IPR036188">
    <property type="entry name" value="FAD/NAD-bd_sf"/>
</dbReference>
<dbReference type="Proteomes" id="UP000256869">
    <property type="component" value="Unassembled WGS sequence"/>
</dbReference>
<evidence type="ECO:0000259" key="2">
    <source>
        <dbReference type="Pfam" id="PF01266"/>
    </source>
</evidence>
<proteinExistence type="predicted"/>
<dbReference type="RefSeq" id="WP_115994252.1">
    <property type="nucleotide sequence ID" value="NZ_QRDY01000012.1"/>
</dbReference>
<dbReference type="EMBL" id="QRDY01000012">
    <property type="protein sequence ID" value="RED56762.1"/>
    <property type="molecule type" value="Genomic_DNA"/>
</dbReference>
<dbReference type="GO" id="GO:0005737">
    <property type="term" value="C:cytoplasm"/>
    <property type="evidence" value="ECO:0007669"/>
    <property type="project" value="TreeGrafter"/>
</dbReference>
<dbReference type="AlphaFoldDB" id="A0A3D9I4Q2"/>